<dbReference type="EMBL" id="CP073100">
    <property type="protein sequence ID" value="QUE50998.1"/>
    <property type="molecule type" value="Genomic_DNA"/>
</dbReference>
<dbReference type="InterPro" id="IPR006103">
    <property type="entry name" value="Glyco_hydro_2_cat"/>
</dbReference>
<evidence type="ECO:0000256" key="5">
    <source>
        <dbReference type="SAM" id="SignalP"/>
    </source>
</evidence>
<dbReference type="GO" id="GO:0004553">
    <property type="term" value="F:hydrolase activity, hydrolyzing O-glycosyl compounds"/>
    <property type="evidence" value="ECO:0007669"/>
    <property type="project" value="InterPro"/>
</dbReference>
<dbReference type="InterPro" id="IPR036156">
    <property type="entry name" value="Beta-gal/glucu_dom_sf"/>
</dbReference>
<dbReference type="Pfam" id="PF02836">
    <property type="entry name" value="Glyco_hydro_2_C"/>
    <property type="match status" value="1"/>
</dbReference>
<dbReference type="InterPro" id="IPR006102">
    <property type="entry name" value="Ig-like_GH2"/>
</dbReference>
<dbReference type="InterPro" id="IPR008979">
    <property type="entry name" value="Galactose-bd-like_sf"/>
</dbReference>
<evidence type="ECO:0000256" key="3">
    <source>
        <dbReference type="ARBA" id="ARBA00023295"/>
    </source>
</evidence>
<evidence type="ECO:0000256" key="2">
    <source>
        <dbReference type="ARBA" id="ARBA00022801"/>
    </source>
</evidence>
<keyword evidence="11" id="KW-1185">Reference proteome</keyword>
<keyword evidence="3" id="KW-0326">Glycosidase</keyword>
<dbReference type="InterPro" id="IPR013783">
    <property type="entry name" value="Ig-like_fold"/>
</dbReference>
<sequence>MIRHLLLLLGAISVLQAAPEREPEFSKAGFYDLAGSGREVADFNIGWRFHRGDVKGAEARDFNHREWQSVSTPHGVDTALPEETSGTSNYQGPAWYRKTFTPPADLAGKLVSLHFEGILGKSKVWVNGKLLREHYSGFLPAIVDITAAIEPGKPNVVAVLADNSDDPTYPPGKPQKNLDYCYLGGIYRDVWLVTTNRVHITDPNAVDQVAGGGVFFHTDELTDQQAKSGVQVQVENTTDQPGTYTVQCELTDAAGKTVTSAEAPVTLSAKSADHAKVALTVEKPALWTPDAPVLHNLLVRVKDKDGKVIDGCRSRVGLRTIAFTHEQGFILNGKPFTEKLIGANRHQDHAVIGFALSNNLHWLDVLKLREAGLRVVRNAHYPQDPAFMDACDELGMLVIVNTPGWQFWNKEPIFGQRVYSDIRNMVRRDRNHASVLLWEPILNETSYPADFAKNAHDITHAEYPYPGCYTAADSEADGHEHFEVLFAHPKSGDGLDTATKYDKSKVYFTREWGDNVDDWGAQNSPSRVARAWGEVPQLVQAKHYAKPSYAYSCLDSLFRAGPEHFGGTMWHAFDHQRGYHPDPFLGGIMDAFRRPKFSYELFKAQRPPGLIMPGVDSGPTVFVANMMTPFSPEDVTVYSNCDSVRLSVNGKVFGEKAIPFAEGTRSRIPMVTFENAFHFMEAKKLSRAFKPNDVQLVAEGIIDGKVVCTNVSRPAQLAVKIGLSIDNGGQKILADGSTVIPIVAALQDKNGTIKRLNDGAVSFEVTGAGELIGDVSVGANPRILKWGEAPALIRVGAKPGKIRIVARFVPAGAQMPQTGVLEFETAPAPGRFIQDEIPEPSHGKAVVQNDGGDTVDSLRLKLEATEKELNRLRNREVERQQSDFEHTGK</sequence>
<feature type="domain" description="Glycosyl hydrolases family 2 sugar binding" evidence="8">
    <location>
        <begin position="81"/>
        <end position="195"/>
    </location>
</feature>
<evidence type="ECO:0000256" key="4">
    <source>
        <dbReference type="SAM" id="MobiDB-lite"/>
    </source>
</evidence>
<dbReference type="Pfam" id="PF02837">
    <property type="entry name" value="Glyco_hydro_2_N"/>
    <property type="match status" value="1"/>
</dbReference>
<evidence type="ECO:0000256" key="1">
    <source>
        <dbReference type="ARBA" id="ARBA00007401"/>
    </source>
</evidence>
<dbReference type="AlphaFoldDB" id="A0A975IZJ8"/>
<feature type="signal peptide" evidence="5">
    <location>
        <begin position="1"/>
        <end position="17"/>
    </location>
</feature>
<dbReference type="SUPFAM" id="SSF51445">
    <property type="entry name" value="(Trans)glycosidases"/>
    <property type="match status" value="1"/>
</dbReference>
<dbReference type="Pfam" id="PF00703">
    <property type="entry name" value="Glyco_hydro_2"/>
    <property type="match status" value="1"/>
</dbReference>
<dbReference type="PANTHER" id="PTHR42732:SF1">
    <property type="entry name" value="BETA-MANNOSIDASE"/>
    <property type="match status" value="1"/>
</dbReference>
<evidence type="ECO:0000259" key="9">
    <source>
        <dbReference type="Pfam" id="PF16355"/>
    </source>
</evidence>
<dbReference type="KEGG" id="lamb:KBB96_19350"/>
<dbReference type="Gene3D" id="2.60.120.260">
    <property type="entry name" value="Galactose-binding domain-like"/>
    <property type="match status" value="1"/>
</dbReference>
<feature type="region of interest" description="Disordered" evidence="4">
    <location>
        <begin position="869"/>
        <end position="889"/>
    </location>
</feature>
<feature type="chain" id="PRO_5036870409" description="Glycoside hydrolase family 2 protein" evidence="5">
    <location>
        <begin position="18"/>
        <end position="889"/>
    </location>
</feature>
<keyword evidence="5" id="KW-0732">Signal</keyword>
<dbReference type="SUPFAM" id="SSF49785">
    <property type="entry name" value="Galactose-binding domain-like"/>
    <property type="match status" value="1"/>
</dbReference>
<dbReference type="PANTHER" id="PTHR42732">
    <property type="entry name" value="BETA-GALACTOSIDASE"/>
    <property type="match status" value="1"/>
</dbReference>
<feature type="domain" description="Glycoside hydrolase family 2 catalytic" evidence="7">
    <location>
        <begin position="327"/>
        <end position="454"/>
    </location>
</feature>
<dbReference type="Gene3D" id="2.60.40.10">
    <property type="entry name" value="Immunoglobulins"/>
    <property type="match status" value="3"/>
</dbReference>
<comment type="similarity">
    <text evidence="1">Belongs to the glycosyl hydrolase 2 family.</text>
</comment>
<feature type="domain" description="DUF4982" evidence="9">
    <location>
        <begin position="634"/>
        <end position="659"/>
    </location>
</feature>
<dbReference type="GO" id="GO:0005975">
    <property type="term" value="P:carbohydrate metabolic process"/>
    <property type="evidence" value="ECO:0007669"/>
    <property type="project" value="InterPro"/>
</dbReference>
<evidence type="ECO:0000259" key="8">
    <source>
        <dbReference type="Pfam" id="PF02837"/>
    </source>
</evidence>
<organism evidence="10 11">
    <name type="scientific">Luteolibacter ambystomatis</name>
    <dbReference type="NCBI Taxonomy" id="2824561"/>
    <lineage>
        <taxon>Bacteria</taxon>
        <taxon>Pseudomonadati</taxon>
        <taxon>Verrucomicrobiota</taxon>
        <taxon>Verrucomicrobiia</taxon>
        <taxon>Verrucomicrobiales</taxon>
        <taxon>Verrucomicrobiaceae</taxon>
        <taxon>Luteolibacter</taxon>
    </lineage>
</organism>
<dbReference type="SUPFAM" id="SSF49303">
    <property type="entry name" value="beta-Galactosidase/glucuronidase domain"/>
    <property type="match status" value="1"/>
</dbReference>
<feature type="domain" description="Glycoside hydrolase family 2 immunoglobulin-like beta-sandwich" evidence="6">
    <location>
        <begin position="215"/>
        <end position="319"/>
    </location>
</feature>
<dbReference type="InterPro" id="IPR017853">
    <property type="entry name" value="GH"/>
</dbReference>
<evidence type="ECO:0000313" key="10">
    <source>
        <dbReference type="EMBL" id="QUE50998.1"/>
    </source>
</evidence>
<dbReference type="InterPro" id="IPR032311">
    <property type="entry name" value="DUF4982"/>
</dbReference>
<dbReference type="InterPro" id="IPR051913">
    <property type="entry name" value="GH2_Domain-Containing"/>
</dbReference>
<keyword evidence="2" id="KW-0378">Hydrolase</keyword>
<dbReference type="RefSeq" id="WP_211631137.1">
    <property type="nucleotide sequence ID" value="NZ_CP073100.1"/>
</dbReference>
<dbReference type="Pfam" id="PF16355">
    <property type="entry name" value="DUF4982"/>
    <property type="match status" value="1"/>
</dbReference>
<reference evidence="10" key="1">
    <citation type="submission" date="2021-04" db="EMBL/GenBank/DDBJ databases">
        <title>Luteolibacter sp. 32A isolated from the skin of an Anderson's salamander (Ambystoma andersonii).</title>
        <authorList>
            <person name="Spergser J."/>
            <person name="Busse H.-J."/>
        </authorList>
    </citation>
    <scope>NUCLEOTIDE SEQUENCE</scope>
    <source>
        <strain evidence="10">32A</strain>
    </source>
</reference>
<evidence type="ECO:0000259" key="6">
    <source>
        <dbReference type="Pfam" id="PF00703"/>
    </source>
</evidence>
<evidence type="ECO:0000313" key="11">
    <source>
        <dbReference type="Proteomes" id="UP000676169"/>
    </source>
</evidence>
<name>A0A975IZJ8_9BACT</name>
<dbReference type="Gene3D" id="3.20.20.80">
    <property type="entry name" value="Glycosidases"/>
    <property type="match status" value="1"/>
</dbReference>
<evidence type="ECO:0008006" key="12">
    <source>
        <dbReference type="Google" id="ProtNLM"/>
    </source>
</evidence>
<gene>
    <name evidence="10" type="ORF">KBB96_19350</name>
</gene>
<proteinExistence type="inferred from homology"/>
<accession>A0A975IZJ8</accession>
<dbReference type="InterPro" id="IPR006104">
    <property type="entry name" value="Glyco_hydro_2_N"/>
</dbReference>
<dbReference type="Proteomes" id="UP000676169">
    <property type="component" value="Chromosome"/>
</dbReference>
<evidence type="ECO:0000259" key="7">
    <source>
        <dbReference type="Pfam" id="PF02836"/>
    </source>
</evidence>
<protein>
    <recommendedName>
        <fullName evidence="12">Glycoside hydrolase family 2 protein</fullName>
    </recommendedName>
</protein>